<organism evidence="2 3">
    <name type="scientific">Algoriphagus antarcticus</name>
    <dbReference type="NCBI Taxonomy" id="238540"/>
    <lineage>
        <taxon>Bacteria</taxon>
        <taxon>Pseudomonadati</taxon>
        <taxon>Bacteroidota</taxon>
        <taxon>Cytophagia</taxon>
        <taxon>Cytophagales</taxon>
        <taxon>Cyclobacteriaceae</taxon>
        <taxon>Algoriphagus</taxon>
    </lineage>
</organism>
<dbReference type="EMBL" id="QUNF01000010">
    <property type="protein sequence ID" value="REG88311.1"/>
    <property type="molecule type" value="Genomic_DNA"/>
</dbReference>
<dbReference type="OrthoDB" id="673991at2"/>
<evidence type="ECO:0000256" key="1">
    <source>
        <dbReference type="SAM" id="Phobius"/>
    </source>
</evidence>
<evidence type="ECO:0008006" key="4">
    <source>
        <dbReference type="Google" id="ProtNLM"/>
    </source>
</evidence>
<protein>
    <recommendedName>
        <fullName evidence="4">DUF1440 domain-containing protein</fullName>
    </recommendedName>
</protein>
<dbReference type="Proteomes" id="UP000256405">
    <property type="component" value="Unassembled WGS sequence"/>
</dbReference>
<comment type="caution">
    <text evidence="2">The sequence shown here is derived from an EMBL/GenBank/DDBJ whole genome shotgun (WGS) entry which is preliminary data.</text>
</comment>
<dbReference type="AlphaFoldDB" id="A0A3E0DV57"/>
<keyword evidence="1" id="KW-0472">Membrane</keyword>
<accession>A0A3E0DV57</accession>
<keyword evidence="1" id="KW-1133">Transmembrane helix</keyword>
<evidence type="ECO:0000313" key="2">
    <source>
        <dbReference type="EMBL" id="REG88311.1"/>
    </source>
</evidence>
<feature type="transmembrane region" description="Helical" evidence="1">
    <location>
        <begin position="6"/>
        <end position="27"/>
    </location>
</feature>
<name>A0A3E0DV57_9BACT</name>
<proteinExistence type="predicted"/>
<feature type="transmembrane region" description="Helical" evidence="1">
    <location>
        <begin position="58"/>
        <end position="81"/>
    </location>
</feature>
<feature type="transmembrane region" description="Helical" evidence="1">
    <location>
        <begin position="93"/>
        <end position="112"/>
    </location>
</feature>
<keyword evidence="1" id="KW-0812">Transmembrane</keyword>
<feature type="transmembrane region" description="Helical" evidence="1">
    <location>
        <begin position="124"/>
        <end position="148"/>
    </location>
</feature>
<evidence type="ECO:0000313" key="3">
    <source>
        <dbReference type="Proteomes" id="UP000256405"/>
    </source>
</evidence>
<keyword evidence="3" id="KW-1185">Reference proteome</keyword>
<gene>
    <name evidence="2" type="ORF">C8N25_11089</name>
</gene>
<reference evidence="2 3" key="1">
    <citation type="submission" date="2018-08" db="EMBL/GenBank/DDBJ databases">
        <title>Genomic Encyclopedia of Archaeal and Bacterial Type Strains, Phase II (KMG-II): from individual species to whole genera.</title>
        <authorList>
            <person name="Goeker M."/>
        </authorList>
    </citation>
    <scope>NUCLEOTIDE SEQUENCE [LARGE SCALE GENOMIC DNA]</scope>
    <source>
        <strain evidence="2 3">DSM 15986</strain>
    </source>
</reference>
<sequence length="166" mass="18591">MDIKHFLITILSGLVGTVAMTLFMYLYSYVSHSFTKVIHILGNMLVGESNFYSPGKNALIVGIAAHFGVGVLFSFAYFLLWNWGFFQINLVDSIIIGVISGVLAVAAWKSYLTLHSSPPQFSELNYFLALFLAHIVFAVVSVNVFQIITDNPELWYQLQEEAKLSQ</sequence>
<dbReference type="RefSeq" id="WP_086542285.1">
    <property type="nucleotide sequence ID" value="NZ_MSSW01000045.1"/>
</dbReference>